<dbReference type="PRINTS" id="PR00722">
    <property type="entry name" value="CHYMOTRYPSIN"/>
</dbReference>
<dbReference type="OrthoDB" id="5290463at2"/>
<organism evidence="5 6">
    <name type="scientific">Pseudobacteriovorax antillogorgiicola</name>
    <dbReference type="NCBI Taxonomy" id="1513793"/>
    <lineage>
        <taxon>Bacteria</taxon>
        <taxon>Pseudomonadati</taxon>
        <taxon>Bdellovibrionota</taxon>
        <taxon>Oligoflexia</taxon>
        <taxon>Oligoflexales</taxon>
        <taxon>Pseudobacteriovoracaceae</taxon>
        <taxon>Pseudobacteriovorax</taxon>
    </lineage>
</organism>
<evidence type="ECO:0000259" key="4">
    <source>
        <dbReference type="PROSITE" id="PS50240"/>
    </source>
</evidence>
<dbReference type="InterPro" id="IPR001254">
    <property type="entry name" value="Trypsin_dom"/>
</dbReference>
<feature type="region of interest" description="Disordered" evidence="3">
    <location>
        <begin position="28"/>
        <end position="49"/>
    </location>
</feature>
<dbReference type="EMBL" id="FWZT01000009">
    <property type="protein sequence ID" value="SMF28396.1"/>
    <property type="molecule type" value="Genomic_DNA"/>
</dbReference>
<dbReference type="InterPro" id="IPR001314">
    <property type="entry name" value="Peptidase_S1A"/>
</dbReference>
<dbReference type="Pfam" id="PF00089">
    <property type="entry name" value="Trypsin"/>
    <property type="match status" value="1"/>
</dbReference>
<proteinExistence type="inferred from homology"/>
<dbReference type="STRING" id="1513793.SAMN06296036_1092"/>
<dbReference type="InterPro" id="IPR050430">
    <property type="entry name" value="Peptidase_S1"/>
</dbReference>
<sequence length="332" mass="35033">MELFRLSAGFAILLSIISCNSEPKSYRTESAGGSATSASQTSSSNATAALNPQCQSSRSALTLAGQQGFGIVQGTVARNEDPVTASTVKVYLPGGHCTGTLIGPNQIVTAAHCFESGSDATQLKFLTSANSVKIGMGVNGQVLQNVAVESFVVHPCYEGILGDAETGRYLERVYYDVGLITFSGTLPTEFAPVNIATPAELQSQPRVTIAGYGAYSQNDRNVRPLTQVDTFIEEINALQEIQLEVNGKGACFGDSGGPTYIADSSGNLKLVGSTTGPGRASDYSCEDGSGTMMDITSYRGWIKCSLEAMNEPLDYLDFDDSAQFCKDNAIIN</sequence>
<comment type="similarity">
    <text evidence="1">Belongs to the peptidase S1 family.</text>
</comment>
<accession>A0A1Y6C186</accession>
<protein>
    <submittedName>
        <fullName evidence="5">Trypsin</fullName>
    </submittedName>
</protein>
<dbReference type="GO" id="GO:0006508">
    <property type="term" value="P:proteolysis"/>
    <property type="evidence" value="ECO:0007669"/>
    <property type="project" value="InterPro"/>
</dbReference>
<dbReference type="Proteomes" id="UP000192907">
    <property type="component" value="Unassembled WGS sequence"/>
</dbReference>
<dbReference type="AlphaFoldDB" id="A0A1Y6C186"/>
<dbReference type="Gene3D" id="2.40.10.10">
    <property type="entry name" value="Trypsin-like serine proteases"/>
    <property type="match status" value="1"/>
</dbReference>
<dbReference type="PROSITE" id="PS00134">
    <property type="entry name" value="TRYPSIN_HIS"/>
    <property type="match status" value="1"/>
</dbReference>
<feature type="compositionally biased region" description="Low complexity" evidence="3">
    <location>
        <begin position="30"/>
        <end position="49"/>
    </location>
</feature>
<feature type="domain" description="Peptidase S1" evidence="4">
    <location>
        <begin position="71"/>
        <end position="307"/>
    </location>
</feature>
<dbReference type="PROSITE" id="PS51257">
    <property type="entry name" value="PROKAR_LIPOPROTEIN"/>
    <property type="match status" value="1"/>
</dbReference>
<dbReference type="InterPro" id="IPR043504">
    <property type="entry name" value="Peptidase_S1_PA_chymotrypsin"/>
</dbReference>
<dbReference type="PROSITE" id="PS50240">
    <property type="entry name" value="TRYPSIN_DOM"/>
    <property type="match status" value="1"/>
</dbReference>
<evidence type="ECO:0000256" key="3">
    <source>
        <dbReference type="SAM" id="MobiDB-lite"/>
    </source>
</evidence>
<evidence type="ECO:0000256" key="2">
    <source>
        <dbReference type="ARBA" id="ARBA00023157"/>
    </source>
</evidence>
<dbReference type="PANTHER" id="PTHR24276">
    <property type="entry name" value="POLYSERASE-RELATED"/>
    <property type="match status" value="1"/>
</dbReference>
<dbReference type="PANTHER" id="PTHR24276:SF98">
    <property type="entry name" value="FI18310P1-RELATED"/>
    <property type="match status" value="1"/>
</dbReference>
<dbReference type="InterPro" id="IPR009003">
    <property type="entry name" value="Peptidase_S1_PA"/>
</dbReference>
<dbReference type="InterPro" id="IPR018114">
    <property type="entry name" value="TRYPSIN_HIS"/>
</dbReference>
<keyword evidence="6" id="KW-1185">Reference proteome</keyword>
<dbReference type="RefSeq" id="WP_132319520.1">
    <property type="nucleotide sequence ID" value="NZ_FWZT01000009.1"/>
</dbReference>
<reference evidence="6" key="1">
    <citation type="submission" date="2017-04" db="EMBL/GenBank/DDBJ databases">
        <authorList>
            <person name="Varghese N."/>
            <person name="Submissions S."/>
        </authorList>
    </citation>
    <scope>NUCLEOTIDE SEQUENCE [LARGE SCALE GENOMIC DNA]</scope>
    <source>
        <strain evidence="6">RKEM611</strain>
    </source>
</reference>
<evidence type="ECO:0000313" key="5">
    <source>
        <dbReference type="EMBL" id="SMF28396.1"/>
    </source>
</evidence>
<dbReference type="GO" id="GO:0004252">
    <property type="term" value="F:serine-type endopeptidase activity"/>
    <property type="evidence" value="ECO:0007669"/>
    <property type="project" value="InterPro"/>
</dbReference>
<dbReference type="SMART" id="SM00020">
    <property type="entry name" value="Tryp_SPc"/>
    <property type="match status" value="1"/>
</dbReference>
<evidence type="ECO:0000256" key="1">
    <source>
        <dbReference type="ARBA" id="ARBA00007664"/>
    </source>
</evidence>
<name>A0A1Y6C186_9BACT</name>
<dbReference type="SUPFAM" id="SSF50494">
    <property type="entry name" value="Trypsin-like serine proteases"/>
    <property type="match status" value="1"/>
</dbReference>
<keyword evidence="2" id="KW-1015">Disulfide bond</keyword>
<evidence type="ECO:0000313" key="6">
    <source>
        <dbReference type="Proteomes" id="UP000192907"/>
    </source>
</evidence>
<gene>
    <name evidence="5" type="ORF">SAMN06296036_1092</name>
</gene>